<dbReference type="EMBL" id="JACIJI010000002">
    <property type="protein sequence ID" value="MBB5718794.1"/>
    <property type="molecule type" value="Genomic_DNA"/>
</dbReference>
<dbReference type="InterPro" id="IPR009935">
    <property type="entry name" value="DUF1467"/>
</dbReference>
<evidence type="ECO:0000313" key="2">
    <source>
        <dbReference type="EMBL" id="MBB5718794.1"/>
    </source>
</evidence>
<evidence type="ECO:0000256" key="1">
    <source>
        <dbReference type="SAM" id="Phobius"/>
    </source>
</evidence>
<proteinExistence type="predicted"/>
<feature type="transmembrane region" description="Helical" evidence="1">
    <location>
        <begin position="54"/>
        <end position="73"/>
    </location>
</feature>
<dbReference type="Proteomes" id="UP000554342">
    <property type="component" value="Unassembled WGS sequence"/>
</dbReference>
<dbReference type="AlphaFoldDB" id="A0A840YZ61"/>
<dbReference type="Pfam" id="PF07330">
    <property type="entry name" value="DUF1467"/>
    <property type="match status" value="1"/>
</dbReference>
<keyword evidence="1" id="KW-1133">Transmembrane helix</keyword>
<feature type="transmembrane region" description="Helical" evidence="1">
    <location>
        <begin position="6"/>
        <end position="25"/>
    </location>
</feature>
<organism evidence="2 3">
    <name type="scientific">Stakelama sediminis</name>
    <dbReference type="NCBI Taxonomy" id="463200"/>
    <lineage>
        <taxon>Bacteria</taxon>
        <taxon>Pseudomonadati</taxon>
        <taxon>Pseudomonadota</taxon>
        <taxon>Alphaproteobacteria</taxon>
        <taxon>Sphingomonadales</taxon>
        <taxon>Sphingomonadaceae</taxon>
        <taxon>Stakelama</taxon>
    </lineage>
</organism>
<keyword evidence="3" id="KW-1185">Reference proteome</keyword>
<evidence type="ECO:0000313" key="3">
    <source>
        <dbReference type="Proteomes" id="UP000554342"/>
    </source>
</evidence>
<accession>A0A840YZ61</accession>
<protein>
    <submittedName>
        <fullName evidence="2">Putative secreted protein</fullName>
    </submittedName>
</protein>
<dbReference type="RefSeq" id="WP_184002841.1">
    <property type="nucleotide sequence ID" value="NZ_BAABIF010000013.1"/>
</dbReference>
<reference evidence="2 3" key="1">
    <citation type="submission" date="2020-08" db="EMBL/GenBank/DDBJ databases">
        <title>Genomic Encyclopedia of Type Strains, Phase IV (KMG-IV): sequencing the most valuable type-strain genomes for metagenomic binning, comparative biology and taxonomic classification.</title>
        <authorList>
            <person name="Goeker M."/>
        </authorList>
    </citation>
    <scope>NUCLEOTIDE SEQUENCE [LARGE SCALE GENOMIC DNA]</scope>
    <source>
        <strain evidence="2 3">DSM 27203</strain>
    </source>
</reference>
<gene>
    <name evidence="2" type="ORF">FHR23_001717</name>
</gene>
<keyword evidence="1" id="KW-0812">Transmembrane</keyword>
<comment type="caution">
    <text evidence="2">The sequence shown here is derived from an EMBL/GenBank/DDBJ whole genome shotgun (WGS) entry which is preliminary data.</text>
</comment>
<name>A0A840YZ61_9SPHN</name>
<keyword evidence="1" id="KW-0472">Membrane</keyword>
<sequence length="87" mass="9634">MNIASAVAIFFLFWVLSALIVLPFINASEKRDADSPLVPGQADSAPGRFPVGRILLRATILAVVLYAIFALNYEFGWVTANMLDYYH</sequence>